<feature type="compositionally biased region" description="Polar residues" evidence="4">
    <location>
        <begin position="352"/>
        <end position="372"/>
    </location>
</feature>
<dbReference type="OrthoDB" id="1055097at2759"/>
<evidence type="ECO:0000256" key="2">
    <source>
        <dbReference type="ARBA" id="ARBA00022729"/>
    </source>
</evidence>
<dbReference type="Proteomes" id="UP001153069">
    <property type="component" value="Unassembled WGS sequence"/>
</dbReference>
<dbReference type="Pfam" id="PF00560">
    <property type="entry name" value="LRR_1"/>
    <property type="match status" value="3"/>
</dbReference>
<keyword evidence="2" id="KW-0732">Signal</keyword>
<dbReference type="PROSITE" id="PS51450">
    <property type="entry name" value="LRR"/>
    <property type="match status" value="1"/>
</dbReference>
<feature type="compositionally biased region" description="Basic and acidic residues" evidence="4">
    <location>
        <begin position="192"/>
        <end position="215"/>
    </location>
</feature>
<proteinExistence type="predicted"/>
<dbReference type="InterPro" id="IPR005046">
    <property type="entry name" value="DUF285"/>
</dbReference>
<feature type="compositionally biased region" description="Basic residues" evidence="4">
    <location>
        <begin position="146"/>
        <end position="159"/>
    </location>
</feature>
<keyword evidence="6" id="KW-1185">Reference proteome</keyword>
<reference evidence="5" key="1">
    <citation type="submission" date="2020-06" db="EMBL/GenBank/DDBJ databases">
        <authorList>
            <consortium name="Plant Systems Biology data submission"/>
        </authorList>
    </citation>
    <scope>NUCLEOTIDE SEQUENCE</scope>
    <source>
        <strain evidence="5">D6</strain>
    </source>
</reference>
<dbReference type="SMART" id="SM00369">
    <property type="entry name" value="LRR_TYP"/>
    <property type="match status" value="6"/>
</dbReference>
<accession>A0A9N8E1W8</accession>
<dbReference type="InterPro" id="IPR032675">
    <property type="entry name" value="LRR_dom_sf"/>
</dbReference>
<gene>
    <name evidence="5" type="ORF">SEMRO_475_G150350.1</name>
</gene>
<dbReference type="InterPro" id="IPR001611">
    <property type="entry name" value="Leu-rich_rpt"/>
</dbReference>
<comment type="caution">
    <text evidence="5">The sequence shown here is derived from an EMBL/GenBank/DDBJ whole genome shotgun (WGS) entry which is preliminary data.</text>
</comment>
<dbReference type="InterPro" id="IPR053211">
    <property type="entry name" value="DNA_repair-toleration"/>
</dbReference>
<feature type="compositionally biased region" description="Polar residues" evidence="4">
    <location>
        <begin position="178"/>
        <end position="191"/>
    </location>
</feature>
<dbReference type="PANTHER" id="PTHR48060:SF21">
    <property type="entry name" value="L DOMAIN-LIKE PROTEIN"/>
    <property type="match status" value="1"/>
</dbReference>
<dbReference type="PANTHER" id="PTHR48060">
    <property type="entry name" value="DNA DAMAGE-REPAIR/TOLERATION PROTEIN DRT100"/>
    <property type="match status" value="1"/>
</dbReference>
<feature type="region of interest" description="Disordered" evidence="4">
    <location>
        <begin position="1"/>
        <end position="234"/>
    </location>
</feature>
<evidence type="ECO:0000256" key="3">
    <source>
        <dbReference type="ARBA" id="ARBA00022737"/>
    </source>
</evidence>
<keyword evidence="1" id="KW-0433">Leucine-rich repeat</keyword>
<dbReference type="Gene3D" id="3.80.10.10">
    <property type="entry name" value="Ribonuclease Inhibitor"/>
    <property type="match status" value="3"/>
</dbReference>
<feature type="compositionally biased region" description="Acidic residues" evidence="4">
    <location>
        <begin position="373"/>
        <end position="408"/>
    </location>
</feature>
<evidence type="ECO:0000256" key="4">
    <source>
        <dbReference type="SAM" id="MobiDB-lite"/>
    </source>
</evidence>
<feature type="compositionally biased region" description="Low complexity" evidence="4">
    <location>
        <begin position="1386"/>
        <end position="1400"/>
    </location>
</feature>
<evidence type="ECO:0000313" key="5">
    <source>
        <dbReference type="EMBL" id="CAB9511229.1"/>
    </source>
</evidence>
<keyword evidence="3" id="KW-0677">Repeat</keyword>
<feature type="compositionally biased region" description="Basic and acidic residues" evidence="4">
    <location>
        <begin position="1"/>
        <end position="10"/>
    </location>
</feature>
<feature type="compositionally biased region" description="Acidic residues" evidence="4">
    <location>
        <begin position="453"/>
        <end position="476"/>
    </location>
</feature>
<evidence type="ECO:0000313" key="6">
    <source>
        <dbReference type="Proteomes" id="UP001153069"/>
    </source>
</evidence>
<feature type="region of interest" description="Disordered" evidence="4">
    <location>
        <begin position="1386"/>
        <end position="1405"/>
    </location>
</feature>
<evidence type="ECO:0000256" key="1">
    <source>
        <dbReference type="ARBA" id="ARBA00022614"/>
    </source>
</evidence>
<feature type="region of interest" description="Disordered" evidence="4">
    <location>
        <begin position="255"/>
        <end position="479"/>
    </location>
</feature>
<feature type="region of interest" description="Disordered" evidence="4">
    <location>
        <begin position="556"/>
        <end position="613"/>
    </location>
</feature>
<dbReference type="EMBL" id="CAICTM010000474">
    <property type="protein sequence ID" value="CAB9511229.1"/>
    <property type="molecule type" value="Genomic_DNA"/>
</dbReference>
<feature type="compositionally biased region" description="Low complexity" evidence="4">
    <location>
        <begin position="18"/>
        <end position="29"/>
    </location>
</feature>
<protein>
    <submittedName>
        <fullName evidence="5">Uncharacterized protein</fullName>
    </submittedName>
</protein>
<organism evidence="5 6">
    <name type="scientific">Seminavis robusta</name>
    <dbReference type="NCBI Taxonomy" id="568900"/>
    <lineage>
        <taxon>Eukaryota</taxon>
        <taxon>Sar</taxon>
        <taxon>Stramenopiles</taxon>
        <taxon>Ochrophyta</taxon>
        <taxon>Bacillariophyta</taxon>
        <taxon>Bacillariophyceae</taxon>
        <taxon>Bacillariophycidae</taxon>
        <taxon>Naviculales</taxon>
        <taxon>Naviculaceae</taxon>
        <taxon>Seminavis</taxon>
    </lineage>
</organism>
<feature type="compositionally biased region" description="Low complexity" evidence="4">
    <location>
        <begin position="591"/>
        <end position="613"/>
    </location>
</feature>
<dbReference type="InterPro" id="IPR003591">
    <property type="entry name" value="Leu-rich_rpt_typical-subtyp"/>
</dbReference>
<feature type="compositionally biased region" description="Low complexity" evidence="4">
    <location>
        <begin position="98"/>
        <end position="119"/>
    </location>
</feature>
<name>A0A9N8E1W8_9STRA</name>
<sequence>MGKIQDTDDKKKKRPRRGTNTSDGSTTGDVLELIREHQRGSTDEEIKAAAKTGQTPMAPGETTTRRRPPRKTRSTPVTAREAELMRTSTTARRRRRPTTSGRPSVRTSTSTATRSSTTSIAPRNGERQQRRIRPLNRTRTDPPQRPPKRTLSRNSRRTRRDSDDSGDLDAEVLYAIAQAQNSSSKDAPSSSRNDRDEKLQAKTRQFDAAKGETNKKSAAPKKTTGPLYPTIIPENDKGNLVAAEDLVPLYPSQRDAALKKEPRAVRPTTNNAVVGAARTKTDLNNNKPIGKRRLYPSVPDNESDNLSAADKIVPLPASKEKVAYKKQTQKATNPGAVGVGVATSKSVDRQTGPATTVADSESNNLRGSADSEQSGDEVDRFEDDDLLDEDEDEFDDEDEAEYDEEEDESGRPGAYSEAPGGHTTRNVAIRPSIINRGRSNTLHTEHSNSTLDFMEEDEASWDDEDSSMMEDDDEDNPPGGDYLVQATLVEDDSLRREPSRDSADMAPLIVAAQPASSSLENLLKSKRVLGCGLLALLIVAGCITVGVVCGTGNCSSASVDRDGPPQSPFIAVPSDPPKDPSTATVFPRNDTTTPPTADTSSPSSPPTAQSSSAPSAILDVLEGLNLPEYTRNALTNPSSPQAQAYDWLREDAATYGKERLLQRFALATLYYGTQGDNWNAKDGWLSHSESECSWWMGQPASRLQKTCDDSSNLKHLVLEQNELAGSLPPEVGLLSSLEFFDLSGNALSGELPVWDSQSGDTTLRTRVPATMIEYRLARNRFYSTIPTEIGLLTSLQSIDLQLNFLLGSIPPELENLSDLKFFSVSTNPELTGTMPSSLCSIENLHFECSNDLCGCQCEFCNSETESPTETQSPTEVESSLSFDWDFADFLALPQYTRDALQNRSSPQFRAHEWVKEDYNAVPYGAEELLQRFVLATLFYSTGGENWRENDGWMSHQVNECSWWMGSAGVMNDRWIPEEVCDQSRSFKMLGLTENGLVGTVPQEVSLLSSLEHIYLSGNQLTGPLPIWESQSSLPFLQTMYLSGNQLASTIPSEVRHLTSLQHLDLSSNKLSGQPPLEIAELSNLLEVILGENADLSGTIPEEACNVVLFDCSSKLCGCDCPCTPSVPMEPASEPASAPIASVDSLELPQYTRDALQNTASPQSKAYEWLKDDFDIAGIYDADRLLQRFALATLFYSAGGESWDHRGGWLSSDNECTWWMGSKSVGYWPAEVCDESSSYVIMVLIENGLVGTIPQEISLLSSLEQMHLEDNQLSGRVPVWESQQPILGALYLARNAFSSTIPTEIGLQSSLSFLDVSANQLTGAVPREIGNLRDPVEVNLLQNDGLYGTIPASLCGIPSLKVGCSDILCGCTCPPCVASSMDSMPSVSSPPSAGPVAPIPSLSNDSPQETSYECFGTKDDLDIALDSDYADTSGDIYNSYGPIENWCFKANVNNFTALFLNRRLTHDINAWDVSSVREMDYMFWNGEYTGSLSSWHVARVTSMSGLFWNTSSFTDDLSSWDVSKVKWMTQIFADNFAFVGDVSTWKTSNVFFMASAFAGGTFNSDISQWDVSSADSFNVLFAGNPAFNQDLSSWDVQRVTDFSLTFDGATAFNSDISGWDVSSGMDFFNMFSSAFEFNQNLCGWKINAEANVTEMFSMSSCESEAPPDLLADPKGPLCAECEAGNIFDNG</sequence>
<feature type="compositionally biased region" description="Basic and acidic residues" evidence="4">
    <location>
        <begin position="32"/>
        <end position="48"/>
    </location>
</feature>
<dbReference type="SUPFAM" id="SSF52058">
    <property type="entry name" value="L domain-like"/>
    <property type="match status" value="2"/>
</dbReference>
<dbReference type="Pfam" id="PF03382">
    <property type="entry name" value="DUF285"/>
    <property type="match status" value="1"/>
</dbReference>
<feature type="compositionally biased region" description="Polar residues" evidence="4">
    <location>
        <begin position="437"/>
        <end position="451"/>
    </location>
</feature>